<dbReference type="STRING" id="1160895.CM19_08485"/>
<dbReference type="AlphaFoldDB" id="A0A031LL09"/>
<dbReference type="Pfam" id="PF00571">
    <property type="entry name" value="CBS"/>
    <property type="match status" value="4"/>
</dbReference>
<dbReference type="EMBL" id="JFZT01000045">
    <property type="protein sequence ID" value="EZQ04742.1"/>
    <property type="molecule type" value="Genomic_DNA"/>
</dbReference>
<dbReference type="InterPro" id="IPR000644">
    <property type="entry name" value="CBS_dom"/>
</dbReference>
<keyword evidence="1 2" id="KW-0129">CBS domain</keyword>
<proteinExistence type="predicted"/>
<dbReference type="InterPro" id="IPR051257">
    <property type="entry name" value="Diverse_CBS-Domain"/>
</dbReference>
<dbReference type="PANTHER" id="PTHR43080">
    <property type="entry name" value="CBS DOMAIN-CONTAINING PROTEIN CBSX3, MITOCHONDRIAL"/>
    <property type="match status" value="1"/>
</dbReference>
<dbReference type="GO" id="GO:0016301">
    <property type="term" value="F:kinase activity"/>
    <property type="evidence" value="ECO:0007669"/>
    <property type="project" value="UniProtKB-KW"/>
</dbReference>
<keyword evidence="4" id="KW-0808">Transferase</keyword>
<dbReference type="SUPFAM" id="SSF54631">
    <property type="entry name" value="CBS-domain pair"/>
    <property type="match status" value="2"/>
</dbReference>
<dbReference type="Gene3D" id="3.10.580.10">
    <property type="entry name" value="CBS-domain"/>
    <property type="match status" value="2"/>
</dbReference>
<evidence type="ECO:0000256" key="2">
    <source>
        <dbReference type="PROSITE-ProRule" id="PRU00703"/>
    </source>
</evidence>
<feature type="domain" description="CBS" evidence="3">
    <location>
        <begin position="80"/>
        <end position="139"/>
    </location>
</feature>
<protein>
    <submittedName>
        <fullName evidence="4">Histidine kinase</fullName>
    </submittedName>
</protein>
<evidence type="ECO:0000313" key="4">
    <source>
        <dbReference type="EMBL" id="EZQ04742.1"/>
    </source>
</evidence>
<reference evidence="4 5" key="1">
    <citation type="submission" date="2014-03" db="EMBL/GenBank/DDBJ databases">
        <title>Draft genome sequence of the novel thermoacidophilic archaea Acidianus copahuensis ALE1 strain, isolated from Copahue volcanic area in Neuquen Argentina.</title>
        <authorList>
            <person name="Urbieta M.S."/>
            <person name="Rascovan N."/>
            <person name="Castro C."/>
            <person name="Revale S."/>
            <person name="Giaveno M.A."/>
            <person name="Vazquez M.P."/>
            <person name="Donati E.R."/>
        </authorList>
    </citation>
    <scope>NUCLEOTIDE SEQUENCE [LARGE SCALE GENOMIC DNA]</scope>
    <source>
        <strain evidence="4 5">ALE1</strain>
    </source>
</reference>
<accession>A0A031LL09</accession>
<feature type="domain" description="CBS" evidence="3">
    <location>
        <begin position="214"/>
        <end position="271"/>
    </location>
</feature>
<evidence type="ECO:0000313" key="5">
    <source>
        <dbReference type="Proteomes" id="UP000024332"/>
    </source>
</evidence>
<keyword evidence="4" id="KW-0418">Kinase</keyword>
<dbReference type="InterPro" id="IPR046342">
    <property type="entry name" value="CBS_dom_sf"/>
</dbReference>
<keyword evidence="5" id="KW-1185">Reference proteome</keyword>
<organism evidence="4 5">
    <name type="scientific">Candidatus Acidianus copahuensis</name>
    <dbReference type="NCBI Taxonomy" id="1160895"/>
    <lineage>
        <taxon>Archaea</taxon>
        <taxon>Thermoproteota</taxon>
        <taxon>Thermoprotei</taxon>
        <taxon>Sulfolobales</taxon>
        <taxon>Sulfolobaceae</taxon>
        <taxon>Acidianus</taxon>
    </lineage>
</organism>
<evidence type="ECO:0000259" key="3">
    <source>
        <dbReference type="PROSITE" id="PS51371"/>
    </source>
</evidence>
<dbReference type="OrthoDB" id="43333at2157"/>
<feature type="domain" description="CBS" evidence="3">
    <location>
        <begin position="143"/>
        <end position="200"/>
    </location>
</feature>
<dbReference type="RefSeq" id="WP_048099930.1">
    <property type="nucleotide sequence ID" value="NZ_JFZT01000045.1"/>
</dbReference>
<name>A0A031LL09_9CREN</name>
<dbReference type="Proteomes" id="UP000024332">
    <property type="component" value="Unassembled WGS sequence"/>
</dbReference>
<sequence length="278" mass="30881">MLVKTLEILNPPVISDKDNLTIAFKKINERGIGRIIIANPKVEGILSTRDLLSIFLSFCTNGCTQGDLYKLSTVEASQYMTSPVTVITENADTLEAITLMVTRNFGSLVVINEQGIPSGIITERELLLEFQDLDPLFPVYHFMTKKVSTIDQHTDLTTATKQMLRRGFRRLPVVDEDKNVLGIITAADSIKSAAKSVTKLDPDIFFAKTVKDIMRTPLVVIEEDRSINEAASMMIEKSIGSLVILDDAGKIKGIITERDLLIALHYQIHLSYVGKLKT</sequence>
<dbReference type="SMART" id="SM00116">
    <property type="entry name" value="CBS"/>
    <property type="match status" value="4"/>
</dbReference>
<gene>
    <name evidence="4" type="ORF">CM19_08485</name>
</gene>
<dbReference type="PROSITE" id="PS51371">
    <property type="entry name" value="CBS"/>
    <property type="match status" value="3"/>
</dbReference>
<comment type="caution">
    <text evidence="4">The sequence shown here is derived from an EMBL/GenBank/DDBJ whole genome shotgun (WGS) entry which is preliminary data.</text>
</comment>
<dbReference type="PANTHER" id="PTHR43080:SF2">
    <property type="entry name" value="CBS DOMAIN-CONTAINING PROTEIN"/>
    <property type="match status" value="1"/>
</dbReference>
<evidence type="ECO:0000256" key="1">
    <source>
        <dbReference type="ARBA" id="ARBA00023122"/>
    </source>
</evidence>
<dbReference type="CDD" id="cd17778">
    <property type="entry name" value="CBS_arch_repeat2"/>
    <property type="match status" value="1"/>
</dbReference>